<gene>
    <name evidence="1" type="ORF">ACFPPB_19630</name>
</gene>
<name>A0ABW0T2X8_9GAMM</name>
<evidence type="ECO:0000313" key="1">
    <source>
        <dbReference type="EMBL" id="MFC5583328.1"/>
    </source>
</evidence>
<comment type="caution">
    <text evidence="1">The sequence shown here is derived from an EMBL/GenBank/DDBJ whole genome shotgun (WGS) entry which is preliminary data.</text>
</comment>
<organism evidence="1 2">
    <name type="scientific">Rhodanobacter terrae</name>
    <dbReference type="NCBI Taxonomy" id="418647"/>
    <lineage>
        <taxon>Bacteria</taxon>
        <taxon>Pseudomonadati</taxon>
        <taxon>Pseudomonadota</taxon>
        <taxon>Gammaproteobacteria</taxon>
        <taxon>Lysobacterales</taxon>
        <taxon>Rhodanobacteraceae</taxon>
        <taxon>Rhodanobacter</taxon>
    </lineage>
</organism>
<keyword evidence="2" id="KW-1185">Reference proteome</keyword>
<proteinExistence type="predicted"/>
<dbReference type="EMBL" id="JBHSNG010000045">
    <property type="protein sequence ID" value="MFC5583328.1"/>
    <property type="molecule type" value="Genomic_DNA"/>
</dbReference>
<reference evidence="2" key="1">
    <citation type="journal article" date="2019" name="Int. J. Syst. Evol. Microbiol.">
        <title>The Global Catalogue of Microorganisms (GCM) 10K type strain sequencing project: providing services to taxonomists for standard genome sequencing and annotation.</title>
        <authorList>
            <consortium name="The Broad Institute Genomics Platform"/>
            <consortium name="The Broad Institute Genome Sequencing Center for Infectious Disease"/>
            <person name="Wu L."/>
            <person name="Ma J."/>
        </authorList>
    </citation>
    <scope>NUCLEOTIDE SEQUENCE [LARGE SCALE GENOMIC DNA]</scope>
    <source>
        <strain evidence="2">CGMCC 1.13587</strain>
    </source>
</reference>
<accession>A0ABW0T2X8</accession>
<dbReference type="Proteomes" id="UP001596111">
    <property type="component" value="Unassembled WGS sequence"/>
</dbReference>
<sequence>MSDCSDVPGWSWRTGHAGFGCAMFAHVAWLVTLALLLAVTAQPVAAQIAPRLTGEVAIRELDAASVALAARAAGQPGTSLDAASRQLKALAVSLHESLGGDIGKPVETIGGEPRARVLRAHAAALRTQDFLKSCGACTGVDGGATAAALAAGIDALAKAGQVAKLVPVIDTVETLDHRPLFAVRQGGKSSGLALNGVNLADTQCADPRITATDAGGRPLASQPTLIGVLATRLELHWPEVATLPAGPVVLHVVPQHKVFLLGCTTLPEATATFQVTPPVHFAVAYELSASCASGQTVLGRGTMPTIEGYGSTATRAIDTASCTAPRSYTVTATVTPGGSDPVSVGPITQSADAAITAGLPGGLILSWNPMVKTLFVRSGASLCKGVD</sequence>
<protein>
    <recommendedName>
        <fullName evidence="3">Ig-like domain-containing protein</fullName>
    </recommendedName>
</protein>
<evidence type="ECO:0000313" key="2">
    <source>
        <dbReference type="Proteomes" id="UP001596111"/>
    </source>
</evidence>
<dbReference type="RefSeq" id="WP_377330242.1">
    <property type="nucleotide sequence ID" value="NZ_JBHSNG010000045.1"/>
</dbReference>
<evidence type="ECO:0008006" key="3">
    <source>
        <dbReference type="Google" id="ProtNLM"/>
    </source>
</evidence>